<gene>
    <name evidence="5" type="ORF">ACJIZ3_002705</name>
</gene>
<keyword evidence="2" id="KW-0862">Zinc</keyword>
<protein>
    <recommendedName>
        <fullName evidence="4">C3H1-type domain-containing protein</fullName>
    </recommendedName>
</protein>
<dbReference type="Proteomes" id="UP001634393">
    <property type="component" value="Unassembled WGS sequence"/>
</dbReference>
<proteinExistence type="predicted"/>
<comment type="caution">
    <text evidence="5">The sequence shown here is derived from an EMBL/GenBank/DDBJ whole genome shotgun (WGS) entry which is preliminary data.</text>
</comment>
<evidence type="ECO:0000313" key="5">
    <source>
        <dbReference type="EMBL" id="KAL3845302.1"/>
    </source>
</evidence>
<name>A0ABD3UAG7_9LAMI</name>
<feature type="region of interest" description="Disordered" evidence="3">
    <location>
        <begin position="193"/>
        <end position="214"/>
    </location>
</feature>
<evidence type="ECO:0000259" key="4">
    <source>
        <dbReference type="PROSITE" id="PS50103"/>
    </source>
</evidence>
<organism evidence="5 6">
    <name type="scientific">Penstemon smallii</name>
    <dbReference type="NCBI Taxonomy" id="265156"/>
    <lineage>
        <taxon>Eukaryota</taxon>
        <taxon>Viridiplantae</taxon>
        <taxon>Streptophyta</taxon>
        <taxon>Embryophyta</taxon>
        <taxon>Tracheophyta</taxon>
        <taxon>Spermatophyta</taxon>
        <taxon>Magnoliopsida</taxon>
        <taxon>eudicotyledons</taxon>
        <taxon>Gunneridae</taxon>
        <taxon>Pentapetalae</taxon>
        <taxon>asterids</taxon>
        <taxon>lamiids</taxon>
        <taxon>Lamiales</taxon>
        <taxon>Plantaginaceae</taxon>
        <taxon>Cheloneae</taxon>
        <taxon>Penstemon</taxon>
    </lineage>
</organism>
<reference evidence="5 6" key="1">
    <citation type="submission" date="2024-12" db="EMBL/GenBank/DDBJ databases">
        <title>The unique morphological basis and parallel evolutionary history of personate flowers in Penstemon.</title>
        <authorList>
            <person name="Depatie T.H."/>
            <person name="Wessinger C.A."/>
        </authorList>
    </citation>
    <scope>NUCLEOTIDE SEQUENCE [LARGE SCALE GENOMIC DNA]</scope>
    <source>
        <strain evidence="5">WTNN_2</strain>
        <tissue evidence="5">Leaf</tissue>
    </source>
</reference>
<dbReference type="EMBL" id="JBJXBP010000002">
    <property type="protein sequence ID" value="KAL3845302.1"/>
    <property type="molecule type" value="Genomic_DNA"/>
</dbReference>
<feature type="domain" description="C3H1-type" evidence="4">
    <location>
        <begin position="581"/>
        <end position="609"/>
    </location>
</feature>
<dbReference type="AlphaFoldDB" id="A0ABD3UAG7"/>
<dbReference type="GO" id="GO:0008270">
    <property type="term" value="F:zinc ion binding"/>
    <property type="evidence" value="ECO:0007669"/>
    <property type="project" value="UniProtKB-KW"/>
</dbReference>
<accession>A0ABD3UAG7</accession>
<feature type="region of interest" description="Disordered" evidence="3">
    <location>
        <begin position="272"/>
        <end position="464"/>
    </location>
</feature>
<dbReference type="PANTHER" id="PTHR33400:SF2">
    <property type="entry name" value="ZINC FINGER CCCH DOMAIN-CONTAINING PROTEIN 6"/>
    <property type="match status" value="1"/>
</dbReference>
<dbReference type="PANTHER" id="PTHR33400">
    <property type="entry name" value="ZINC FINGER CCCH DOMAIN-CONTAINING PROTEIN 6-RELATED"/>
    <property type="match status" value="1"/>
</dbReference>
<feature type="compositionally biased region" description="Polar residues" evidence="3">
    <location>
        <begin position="314"/>
        <end position="462"/>
    </location>
</feature>
<evidence type="ECO:0000313" key="6">
    <source>
        <dbReference type="Proteomes" id="UP001634393"/>
    </source>
</evidence>
<keyword evidence="2" id="KW-0479">Metal-binding</keyword>
<dbReference type="PROSITE" id="PS50103">
    <property type="entry name" value="ZF_C3H1"/>
    <property type="match status" value="1"/>
</dbReference>
<feature type="zinc finger region" description="C3H1-type" evidence="2">
    <location>
        <begin position="581"/>
        <end position="609"/>
    </location>
</feature>
<feature type="compositionally biased region" description="Low complexity" evidence="3">
    <location>
        <begin position="276"/>
        <end position="306"/>
    </location>
</feature>
<evidence type="ECO:0000256" key="3">
    <source>
        <dbReference type="SAM" id="MobiDB-lite"/>
    </source>
</evidence>
<evidence type="ECO:0000256" key="1">
    <source>
        <dbReference type="ARBA" id="ARBA00023125"/>
    </source>
</evidence>
<dbReference type="InterPro" id="IPR000571">
    <property type="entry name" value="Znf_CCCH"/>
</dbReference>
<feature type="compositionally biased region" description="Polar residues" evidence="3">
    <location>
        <begin position="193"/>
        <end position="209"/>
    </location>
</feature>
<dbReference type="GO" id="GO:0003677">
    <property type="term" value="F:DNA binding"/>
    <property type="evidence" value="ECO:0007669"/>
    <property type="project" value="UniProtKB-KW"/>
</dbReference>
<keyword evidence="6" id="KW-1185">Reference proteome</keyword>
<evidence type="ECO:0000256" key="2">
    <source>
        <dbReference type="PROSITE-ProRule" id="PRU00723"/>
    </source>
</evidence>
<sequence>MGRSKKSKRVAWASDVNLCQVRLFLLEDSPSQVGMGVEDHLQAKALWQFQSGGIGSDENLPPGFEGIQPANLCNVNLSRIPLMKWKCPRRFEVNSNWRVVAGEESAEAEAQNHRDMRVLEAIYPRPSAIPPKYGEFICLSLFSKIALGYPSALLGIEDSTSNDQNIPVVPITPIEDEDAAFVSTATNGTAVIPQSQNLSNGTFSSQGSATLHPPPHVTNGISATGMEPDIVAAAQAALASVISNSDAGTLIDRDLLIKILRDPKTIEHLLTSHGASSNPQNVPPSSSSQHMSSSPSSSMHNMPSSSLQTRPAIGSQNLPSSSLQTRPAIGSQNMPSSSLQTKPAIGSQNMPSSSLQTKPAIGSQNMPSSSLQTRPAIGSQNMPSSCLQTRPVSGSQNMPSSSLQSRPAIGSQNMPSSSLQTRPAIGSQNMPSSNLQTRPTMGLQNMPSTSTQYSPNLTSMSKKSFDPVNIPIQRRDPLSTNITRPELIASSIATTTRPFYPPSRIGSMPSLRPSVPDVISAPSPAVRVPITKDINYYKSLIQQHGGEKREIIMPQFAHQSNQPFGVGTSPEPLMNSRDSQPKIMRPCIYFNSSRGCRNGANCVYQHDLSSSQKRVGGVVDVQNAKRMKLDREITGT</sequence>
<keyword evidence="1" id="KW-0238">DNA-binding</keyword>
<keyword evidence="2" id="KW-0863">Zinc-finger</keyword>